<comment type="caution">
    <text evidence="2">The sequence shown here is derived from an EMBL/GenBank/DDBJ whole genome shotgun (WGS) entry which is preliminary data.</text>
</comment>
<organism evidence="2 3">
    <name type="scientific">Araneus ventricosus</name>
    <name type="common">Orbweaver spider</name>
    <name type="synonym">Epeira ventricosa</name>
    <dbReference type="NCBI Taxonomy" id="182803"/>
    <lineage>
        <taxon>Eukaryota</taxon>
        <taxon>Metazoa</taxon>
        <taxon>Ecdysozoa</taxon>
        <taxon>Arthropoda</taxon>
        <taxon>Chelicerata</taxon>
        <taxon>Arachnida</taxon>
        <taxon>Araneae</taxon>
        <taxon>Araneomorphae</taxon>
        <taxon>Entelegynae</taxon>
        <taxon>Araneoidea</taxon>
        <taxon>Araneidae</taxon>
        <taxon>Araneus</taxon>
    </lineage>
</organism>
<protein>
    <submittedName>
        <fullName evidence="2">Uncharacterized protein</fullName>
    </submittedName>
</protein>
<reference evidence="2 3" key="1">
    <citation type="journal article" date="2019" name="Sci. Rep.">
        <title>Orb-weaving spider Araneus ventricosus genome elucidates the spidroin gene catalogue.</title>
        <authorList>
            <person name="Kono N."/>
            <person name="Nakamura H."/>
            <person name="Ohtoshi R."/>
            <person name="Moran D.A.P."/>
            <person name="Shinohara A."/>
            <person name="Yoshida Y."/>
            <person name="Fujiwara M."/>
            <person name="Mori M."/>
            <person name="Tomita M."/>
            <person name="Arakawa K."/>
        </authorList>
    </citation>
    <scope>NUCLEOTIDE SEQUENCE [LARGE SCALE GENOMIC DNA]</scope>
</reference>
<dbReference type="EMBL" id="BGPR01047764">
    <property type="protein sequence ID" value="GBO24801.1"/>
    <property type="molecule type" value="Genomic_DNA"/>
</dbReference>
<dbReference type="AlphaFoldDB" id="A0A4Y2VJG4"/>
<accession>A0A4Y2VJG4</accession>
<evidence type="ECO:0000256" key="1">
    <source>
        <dbReference type="SAM" id="MobiDB-lite"/>
    </source>
</evidence>
<evidence type="ECO:0000313" key="2">
    <source>
        <dbReference type="EMBL" id="GBO24801.1"/>
    </source>
</evidence>
<keyword evidence="3" id="KW-1185">Reference proteome</keyword>
<gene>
    <name evidence="2" type="ORF">AVEN_182020_1</name>
</gene>
<proteinExistence type="predicted"/>
<evidence type="ECO:0000313" key="3">
    <source>
        <dbReference type="Proteomes" id="UP000499080"/>
    </source>
</evidence>
<dbReference type="Proteomes" id="UP000499080">
    <property type="component" value="Unassembled WGS sequence"/>
</dbReference>
<feature type="region of interest" description="Disordered" evidence="1">
    <location>
        <begin position="1"/>
        <end position="20"/>
    </location>
</feature>
<sequence>MSGVSTLLRQRRKKTQANRLEGSRSFRLAAQKELCVNSIVVSNVFTDFDSSRKSCVNKRLESRTCFSTDSAEKERVNSRLRGLQRVSQNLRSAERSVSTTD</sequence>
<name>A0A4Y2VJG4_ARAVE</name>